<evidence type="ECO:0000256" key="6">
    <source>
        <dbReference type="ARBA" id="ARBA00023136"/>
    </source>
</evidence>
<keyword evidence="7" id="KW-0325">Glycoprotein</keyword>
<keyword evidence="5 8" id="KW-1133">Transmembrane helix</keyword>
<evidence type="ECO:0000259" key="9">
    <source>
        <dbReference type="PROSITE" id="PS50835"/>
    </source>
</evidence>
<dbReference type="GeneID" id="80541383"/>
<dbReference type="KEGG" id="vg:80541383"/>
<keyword evidence="10" id="KW-0946">Virion</keyword>
<dbReference type="SUPFAM" id="SSF48726">
    <property type="entry name" value="Immunoglobulin"/>
    <property type="match status" value="1"/>
</dbReference>
<dbReference type="InterPro" id="IPR007110">
    <property type="entry name" value="Ig-like_dom"/>
</dbReference>
<comment type="similarity">
    <text evidence="2">Belongs to the herpesviridae glycoprotein C family.</text>
</comment>
<gene>
    <name evidence="10" type="primary">envelope glycoprotein C</name>
</gene>
<reference evidence="10" key="2">
    <citation type="submission" date="2019-05" db="EMBL/GenBank/DDBJ databases">
        <authorList>
            <person name="Sutherland M."/>
            <person name="Sarker S."/>
            <person name="Raidal S.R."/>
        </authorList>
    </citation>
    <scope>NUCLEOTIDE SEQUENCE</scope>
    <source>
        <strain evidence="10">PsHV 5</strain>
    </source>
</reference>
<keyword evidence="11" id="KW-1185">Reference proteome</keyword>
<dbReference type="InterPro" id="IPR013783">
    <property type="entry name" value="Ig-like_fold"/>
</dbReference>
<dbReference type="Pfam" id="PF02124">
    <property type="entry name" value="Marek_A"/>
    <property type="match status" value="1"/>
</dbReference>
<evidence type="ECO:0000256" key="4">
    <source>
        <dbReference type="ARBA" id="ARBA00022692"/>
    </source>
</evidence>
<dbReference type="InterPro" id="IPR001038">
    <property type="entry name" value="GA_GC"/>
</dbReference>
<dbReference type="RefSeq" id="YP_010802610.1">
    <property type="nucleotide sequence ID" value="NC_077028.1"/>
</dbReference>
<name>A0A5P9JSP7_9ALPH</name>
<sequence length="415" mass="47116">MTPFDRINISRISAQDSENYTLVCTTAVVYARIGEPLAISCSSRPALTGNTKLIVSLHAEQNESLPLPAFFDVWSVWDRPLYTYNATLQRFEMFIYGSGDGGFVVTPEFISPRGPFPIFIRYASRSHAAIYKWTIFVDEHVVATANVTVRLAAKPQMFFIDSEDALKDTRNRTYFPAKVSVRVLEAYPISTANIRWVLSNKVSRVHVRDLDISTYVKHILADRGTFDTHYSLVINSFPKQHRHVHILVEYTWIPPAGFETLFRPTRITLQTDVVFVDVPTLQIKLLPGGTLSCSATNILPSIGHLVWTQNNVPIEDTITFARDDKASDTLTSLTSFARVQPSYALSETKIEYICRVRGYSPRFPDFYARIEIANDFKSRAFPIVCLMILIIVLTVMYCIMLLCVRCCVKTQYASY</sequence>
<evidence type="ECO:0000256" key="8">
    <source>
        <dbReference type="SAM" id="Phobius"/>
    </source>
</evidence>
<dbReference type="Gene3D" id="2.60.40.10">
    <property type="entry name" value="Immunoglobulins"/>
    <property type="match status" value="1"/>
</dbReference>
<evidence type="ECO:0000313" key="10">
    <source>
        <dbReference type="EMBL" id="QFU14580.1"/>
    </source>
</evidence>
<evidence type="ECO:0000256" key="2">
    <source>
        <dbReference type="ARBA" id="ARBA00005284"/>
    </source>
</evidence>
<evidence type="ECO:0000313" key="11">
    <source>
        <dbReference type="Proteomes" id="UP001162227"/>
    </source>
</evidence>
<dbReference type="Proteomes" id="UP001162227">
    <property type="component" value="Segment"/>
</dbReference>
<accession>A0A5P9JSP7</accession>
<evidence type="ECO:0000256" key="3">
    <source>
        <dbReference type="ARBA" id="ARBA00022581"/>
    </source>
</evidence>
<keyword evidence="6 8" id="KW-0472">Membrane</keyword>
<protein>
    <submittedName>
        <fullName evidence="10">Envelope glycoprotein C</fullName>
    </submittedName>
</protein>
<comment type="subcellular location">
    <subcellularLocation>
        <location evidence="1">Membrane</location>
        <topology evidence="1">Single-pass membrane protein</topology>
    </subcellularLocation>
</comment>
<evidence type="ECO:0000256" key="7">
    <source>
        <dbReference type="ARBA" id="ARBA00023180"/>
    </source>
</evidence>
<feature type="transmembrane region" description="Helical" evidence="8">
    <location>
        <begin position="380"/>
        <end position="404"/>
    </location>
</feature>
<keyword evidence="3" id="KW-0945">Host-virus interaction</keyword>
<evidence type="ECO:0000256" key="5">
    <source>
        <dbReference type="ARBA" id="ARBA00022989"/>
    </source>
</evidence>
<dbReference type="PROSITE" id="PS50835">
    <property type="entry name" value="IG_LIKE"/>
    <property type="match status" value="1"/>
</dbReference>
<dbReference type="GO" id="GO:0016020">
    <property type="term" value="C:membrane"/>
    <property type="evidence" value="ECO:0007669"/>
    <property type="project" value="UniProtKB-SubCell"/>
</dbReference>
<dbReference type="EMBL" id="MK955929">
    <property type="protein sequence ID" value="QFU14580.1"/>
    <property type="molecule type" value="Genomic_DNA"/>
</dbReference>
<proteinExistence type="inferred from homology"/>
<dbReference type="InterPro" id="IPR036179">
    <property type="entry name" value="Ig-like_dom_sf"/>
</dbReference>
<keyword evidence="10" id="KW-0261">Viral envelope protein</keyword>
<keyword evidence="4 8" id="KW-0812">Transmembrane</keyword>
<evidence type="ECO:0000256" key="1">
    <source>
        <dbReference type="ARBA" id="ARBA00004167"/>
    </source>
</evidence>
<reference evidence="10" key="1">
    <citation type="journal article" date="2019" name="Vet. Microbiol.">
        <title>Molecular and microscopic characterisation of a novel pathogenic herpesvirus from Indian ringneck parrots (Psittacula krameri).</title>
        <authorList>
            <person name="Sutherland M."/>
            <person name="Sarker S."/>
            <person name="Raidal S.R."/>
        </authorList>
    </citation>
    <scope>NUCLEOTIDE SEQUENCE</scope>
    <source>
        <strain evidence="10">PsHV 5</strain>
    </source>
</reference>
<feature type="domain" description="Ig-like" evidence="9">
    <location>
        <begin position="264"/>
        <end position="356"/>
    </location>
</feature>
<dbReference type="GO" id="GO:0019031">
    <property type="term" value="C:viral envelope"/>
    <property type="evidence" value="ECO:0007669"/>
    <property type="project" value="UniProtKB-KW"/>
</dbReference>
<organism evidence="10 11">
    <name type="scientific">Psittacid alphaherpesvirus 5</name>
    <dbReference type="NCBI Taxonomy" id="2972693"/>
    <lineage>
        <taxon>Viruses</taxon>
        <taxon>Duplodnaviria</taxon>
        <taxon>Heunggongvirae</taxon>
        <taxon>Peploviricota</taxon>
        <taxon>Herviviricetes</taxon>
        <taxon>Herpesvirales</taxon>
        <taxon>Orthoherpesviridae</taxon>
        <taxon>Alphaherpesvirinae</taxon>
        <taxon>Iltovirus</taxon>
        <taxon>Iltovirus psittacidalpha5</taxon>
    </lineage>
</organism>